<sequence length="125" mass="13490">MVDTSQDTIGLLGHLGTLLAHVQLLLTSTPSPFPLGHFPATLPPACSSAGVVVTQVQDLALYLIGPQTIGLRQLIQLIQIPLQSLPTLQQIKTPTQLSVACELTKSAFSPLIQIVKDIKQDWPQY</sequence>
<name>A0ABQ9D9X2_9PASS</name>
<evidence type="ECO:0000313" key="2">
    <source>
        <dbReference type="Proteomes" id="UP001145742"/>
    </source>
</evidence>
<dbReference type="EMBL" id="WHWB01034029">
    <property type="protein sequence ID" value="KAJ7414838.1"/>
    <property type="molecule type" value="Genomic_DNA"/>
</dbReference>
<dbReference type="Proteomes" id="UP001145742">
    <property type="component" value="Unassembled WGS sequence"/>
</dbReference>
<organism evidence="1 2">
    <name type="scientific">Willisornis vidua</name>
    <name type="common">Xingu scale-backed antbird</name>
    <dbReference type="NCBI Taxonomy" id="1566151"/>
    <lineage>
        <taxon>Eukaryota</taxon>
        <taxon>Metazoa</taxon>
        <taxon>Chordata</taxon>
        <taxon>Craniata</taxon>
        <taxon>Vertebrata</taxon>
        <taxon>Euteleostomi</taxon>
        <taxon>Archelosauria</taxon>
        <taxon>Archosauria</taxon>
        <taxon>Dinosauria</taxon>
        <taxon>Saurischia</taxon>
        <taxon>Theropoda</taxon>
        <taxon>Coelurosauria</taxon>
        <taxon>Aves</taxon>
        <taxon>Neognathae</taxon>
        <taxon>Neoaves</taxon>
        <taxon>Telluraves</taxon>
        <taxon>Australaves</taxon>
        <taxon>Passeriformes</taxon>
        <taxon>Thamnophilidae</taxon>
        <taxon>Willisornis</taxon>
    </lineage>
</organism>
<comment type="caution">
    <text evidence="1">The sequence shown here is derived from an EMBL/GenBank/DDBJ whole genome shotgun (WGS) entry which is preliminary data.</text>
</comment>
<accession>A0ABQ9D9X2</accession>
<protein>
    <submittedName>
        <fullName evidence="1">Integral membrane protein dgcr2 idd</fullName>
    </submittedName>
</protein>
<proteinExistence type="predicted"/>
<gene>
    <name evidence="1" type="ORF">WISP_81232</name>
</gene>
<keyword evidence="2" id="KW-1185">Reference proteome</keyword>
<reference evidence="1" key="1">
    <citation type="submission" date="2019-10" db="EMBL/GenBank/DDBJ databases">
        <authorList>
            <person name="Soares A.E.R."/>
            <person name="Aleixo A."/>
            <person name="Schneider P."/>
            <person name="Miyaki C.Y."/>
            <person name="Schneider M.P."/>
            <person name="Mello C."/>
            <person name="Vasconcelos A.T.R."/>
        </authorList>
    </citation>
    <scope>NUCLEOTIDE SEQUENCE</scope>
    <source>
        <tissue evidence="1">Muscle</tissue>
    </source>
</reference>
<evidence type="ECO:0000313" key="1">
    <source>
        <dbReference type="EMBL" id="KAJ7414838.1"/>
    </source>
</evidence>